<protein>
    <submittedName>
        <fullName evidence="3">AsmA family membrane protein</fullName>
    </submittedName>
</protein>
<keyword evidence="1" id="KW-0472">Membrane</keyword>
<proteinExistence type="predicted"/>
<dbReference type="InterPro" id="IPR052894">
    <property type="entry name" value="AsmA-related"/>
</dbReference>
<gene>
    <name evidence="3" type="ORF">XPU_1986</name>
</gene>
<evidence type="ECO:0000313" key="4">
    <source>
        <dbReference type="Proteomes" id="UP000019143"/>
    </source>
</evidence>
<name>W4S3H7_9XANT</name>
<dbReference type="GO" id="GO:0090313">
    <property type="term" value="P:regulation of protein targeting to membrane"/>
    <property type="evidence" value="ECO:0007669"/>
    <property type="project" value="TreeGrafter"/>
</dbReference>
<comment type="caution">
    <text evidence="3">The sequence shown here is derived from an EMBL/GenBank/DDBJ whole genome shotgun (WGS) entry which is preliminary data.</text>
</comment>
<dbReference type="AlphaFoldDB" id="W4S3H7"/>
<dbReference type="PANTHER" id="PTHR30441:SF9">
    <property type="entry name" value="ASMA FAMILY PROTEIN YHJG"/>
    <property type="match status" value="1"/>
</dbReference>
<reference evidence="3 4" key="1">
    <citation type="submission" date="2014-01" db="EMBL/GenBank/DDBJ databases">
        <title>Genome sequence and analysis of Xanthomonas arboricola pv. pruni.</title>
        <authorList>
            <person name="Fujikawa T."/>
            <person name="Nakazono-Nagaoka E."/>
        </authorList>
    </citation>
    <scope>NUCLEOTIDE SEQUENCE [LARGE SCALE GENOMIC DNA]</scope>
    <source>
        <strain evidence="4">MAFF 311562</strain>
    </source>
</reference>
<keyword evidence="1" id="KW-1133">Transmembrane helix</keyword>
<dbReference type="Proteomes" id="UP000019143">
    <property type="component" value="Unassembled WGS sequence"/>
</dbReference>
<dbReference type="GO" id="GO:0005886">
    <property type="term" value="C:plasma membrane"/>
    <property type="evidence" value="ECO:0007669"/>
    <property type="project" value="TreeGrafter"/>
</dbReference>
<feature type="transmembrane region" description="Helical" evidence="1">
    <location>
        <begin position="24"/>
        <end position="46"/>
    </location>
</feature>
<organism evidence="3 4">
    <name type="scientific">Xanthomonas arboricola pv. pruni str. MAFF 311562</name>
    <dbReference type="NCBI Taxonomy" id="1414836"/>
    <lineage>
        <taxon>Bacteria</taxon>
        <taxon>Pseudomonadati</taxon>
        <taxon>Pseudomonadota</taxon>
        <taxon>Gammaproteobacteria</taxon>
        <taxon>Lysobacterales</taxon>
        <taxon>Lysobacteraceae</taxon>
        <taxon>Xanthomonas</taxon>
    </lineage>
</organism>
<evidence type="ECO:0000313" key="3">
    <source>
        <dbReference type="EMBL" id="GAE50454.1"/>
    </source>
</evidence>
<evidence type="ECO:0000256" key="1">
    <source>
        <dbReference type="SAM" id="Phobius"/>
    </source>
</evidence>
<dbReference type="EMBL" id="BAVB01000254">
    <property type="protein sequence ID" value="GAE50454.1"/>
    <property type="molecule type" value="Genomic_DNA"/>
</dbReference>
<evidence type="ECO:0000259" key="2">
    <source>
        <dbReference type="Pfam" id="PF05170"/>
    </source>
</evidence>
<feature type="domain" description="AsmA" evidence="2">
    <location>
        <begin position="27"/>
        <end position="553"/>
    </location>
</feature>
<dbReference type="InterPro" id="IPR007844">
    <property type="entry name" value="AsmA"/>
</dbReference>
<sequence length="726" mass="78918">MARVNNVTDTSAAPPSPTPRRRRWLVGLAIVAAAVVIFVLVFQWNWLRGPVERVVSAKTGREFHLGYLDVKLGRTTTVRGNRLSLANAAWSKRGPMAELNSAEIDVELWPLLRGKVRLPEIRLDHPTVLLEAGDDTHPGNWVFDQDDGDGTMPRLGRLLVNNGRLQYIDAANRSNVDVAINSLAPPSSDQRAAPIGIDGKGRWKGYPFTLKGNTASPLELSQSEHPFRIDLRGSAGATRTHVRGTLTNPFQFQVFDLQMALSGQDMQDLYPLTGVAMPSTPPYKLDGHLRRNGQLWRYEKFTGTAGDSDLSGTAEVDLRNKRPFLRADLASKRLDFDDLAGFVGAPPKTGANESANAEQKKQAAQLAASARVLPSTPYDLSKLRAMDAQVRWRAQRINAPSWPLDDMDASLTLKDGLLQLDPLNFGVAGGDIRSTIRMDARNEVITTQLKAGLRGIRLDQLFPDTALAKQASGAIGGEFDLRGRGNSIGAMLGTADGTIGVGMGRGHVGNLIMELAGLDIAESLKYLVTKDRQIPVRCIFGDFGVQDGLMQSRALAFDSTDTIIIGEGSISLKDETLDLLLRPRPKDRSILSLRSPLRIGGSFKDPTFRPDFKALGLRGALAVGLGMIAPPAALLATFEPGPGKDSDCGGSWRCKSLQLIDIALLVLDHRLDQIADGNHALHAAVVDYRQMPEASIGHQLHAALHRIRRRHCHHLGTHDVGNAGGR</sequence>
<dbReference type="Pfam" id="PF05170">
    <property type="entry name" value="AsmA"/>
    <property type="match status" value="1"/>
</dbReference>
<accession>W4S3H7</accession>
<dbReference type="PANTHER" id="PTHR30441">
    <property type="entry name" value="DUF748 DOMAIN-CONTAINING PROTEIN"/>
    <property type="match status" value="1"/>
</dbReference>
<keyword evidence="1" id="KW-0812">Transmembrane</keyword>